<name>A0AAN9T2E7_PSOTE</name>
<dbReference type="Proteomes" id="UP001386955">
    <property type="component" value="Unassembled WGS sequence"/>
</dbReference>
<evidence type="ECO:0000313" key="1">
    <source>
        <dbReference type="EMBL" id="KAK7412759.1"/>
    </source>
</evidence>
<dbReference type="AlphaFoldDB" id="A0AAN9T2E7"/>
<evidence type="ECO:0000313" key="2">
    <source>
        <dbReference type="Proteomes" id="UP001386955"/>
    </source>
</evidence>
<protein>
    <submittedName>
        <fullName evidence="1">Uncharacterized protein</fullName>
    </submittedName>
</protein>
<accession>A0AAN9T2E7</accession>
<gene>
    <name evidence="1" type="ORF">VNO78_04372</name>
</gene>
<proteinExistence type="predicted"/>
<organism evidence="1 2">
    <name type="scientific">Psophocarpus tetragonolobus</name>
    <name type="common">Winged bean</name>
    <name type="synonym">Dolichos tetragonolobus</name>
    <dbReference type="NCBI Taxonomy" id="3891"/>
    <lineage>
        <taxon>Eukaryota</taxon>
        <taxon>Viridiplantae</taxon>
        <taxon>Streptophyta</taxon>
        <taxon>Embryophyta</taxon>
        <taxon>Tracheophyta</taxon>
        <taxon>Spermatophyta</taxon>
        <taxon>Magnoliopsida</taxon>
        <taxon>eudicotyledons</taxon>
        <taxon>Gunneridae</taxon>
        <taxon>Pentapetalae</taxon>
        <taxon>rosids</taxon>
        <taxon>fabids</taxon>
        <taxon>Fabales</taxon>
        <taxon>Fabaceae</taxon>
        <taxon>Papilionoideae</taxon>
        <taxon>50 kb inversion clade</taxon>
        <taxon>NPAAA clade</taxon>
        <taxon>indigoferoid/millettioid clade</taxon>
        <taxon>Phaseoleae</taxon>
        <taxon>Psophocarpus</taxon>
    </lineage>
</organism>
<sequence>MLSQPRMHNISTHGQMHMIREKRTPVSNSANAHCNSGLVLLTGFDLDHTKSLTLVLARFYSSSFVENATCLIGICLPGSLNAIKLLIRNRNQFLTQIIRYFGGEKKNVHAENAVQLRYRVLRRKNRMAKKEFKYCQS</sequence>
<comment type="caution">
    <text evidence="1">The sequence shown here is derived from an EMBL/GenBank/DDBJ whole genome shotgun (WGS) entry which is preliminary data.</text>
</comment>
<keyword evidence="2" id="KW-1185">Reference proteome</keyword>
<dbReference type="EMBL" id="JAYMYS010000001">
    <property type="protein sequence ID" value="KAK7412759.1"/>
    <property type="molecule type" value="Genomic_DNA"/>
</dbReference>
<reference evidence="1 2" key="1">
    <citation type="submission" date="2024-01" db="EMBL/GenBank/DDBJ databases">
        <title>The genomes of 5 underutilized Papilionoideae crops provide insights into root nodulation and disease resistanc.</title>
        <authorList>
            <person name="Jiang F."/>
        </authorList>
    </citation>
    <scope>NUCLEOTIDE SEQUENCE [LARGE SCALE GENOMIC DNA]</scope>
    <source>
        <strain evidence="1">DUOXIRENSHENG_FW03</strain>
        <tissue evidence="1">Leaves</tissue>
    </source>
</reference>